<feature type="transmembrane region" description="Helical" evidence="9">
    <location>
        <begin position="60"/>
        <end position="80"/>
    </location>
</feature>
<evidence type="ECO:0000313" key="11">
    <source>
        <dbReference type="EMBL" id="GAA0537937.1"/>
    </source>
</evidence>
<dbReference type="InterPro" id="IPR036259">
    <property type="entry name" value="MFS_trans_sf"/>
</dbReference>
<keyword evidence="7" id="KW-0046">Antibiotic resistance</keyword>
<evidence type="ECO:0000256" key="8">
    <source>
        <dbReference type="SAM" id="MobiDB-lite"/>
    </source>
</evidence>
<feature type="transmembrane region" description="Helical" evidence="9">
    <location>
        <begin position="313"/>
        <end position="335"/>
    </location>
</feature>
<evidence type="ECO:0000259" key="10">
    <source>
        <dbReference type="PROSITE" id="PS50850"/>
    </source>
</evidence>
<evidence type="ECO:0000256" key="9">
    <source>
        <dbReference type="SAM" id="Phobius"/>
    </source>
</evidence>
<feature type="transmembrane region" description="Helical" evidence="9">
    <location>
        <begin position="487"/>
        <end position="507"/>
    </location>
</feature>
<organism evidence="11 12">
    <name type="scientific">Streptomyces mordarskii</name>
    <dbReference type="NCBI Taxonomy" id="1226758"/>
    <lineage>
        <taxon>Bacteria</taxon>
        <taxon>Bacillati</taxon>
        <taxon>Actinomycetota</taxon>
        <taxon>Actinomycetes</taxon>
        <taxon>Kitasatosporales</taxon>
        <taxon>Streptomycetaceae</taxon>
        <taxon>Streptomyces</taxon>
    </lineage>
</organism>
<feature type="transmembrane region" description="Helical" evidence="9">
    <location>
        <begin position="21"/>
        <end position="48"/>
    </location>
</feature>
<name>A0ABP3N8G7_9ACTN</name>
<feature type="domain" description="Major facilitator superfamily (MFS) profile" evidence="10">
    <location>
        <begin position="23"/>
        <end position="511"/>
    </location>
</feature>
<feature type="transmembrane region" description="Helical" evidence="9">
    <location>
        <begin position="209"/>
        <end position="228"/>
    </location>
</feature>
<dbReference type="SUPFAM" id="SSF103473">
    <property type="entry name" value="MFS general substrate transporter"/>
    <property type="match status" value="1"/>
</dbReference>
<accession>A0ABP3N8G7</accession>
<feature type="transmembrane region" description="Helical" evidence="9">
    <location>
        <begin position="114"/>
        <end position="135"/>
    </location>
</feature>
<evidence type="ECO:0000256" key="6">
    <source>
        <dbReference type="ARBA" id="ARBA00023136"/>
    </source>
</evidence>
<keyword evidence="3" id="KW-1003">Cell membrane</keyword>
<keyword evidence="4 9" id="KW-0812">Transmembrane</keyword>
<evidence type="ECO:0000256" key="5">
    <source>
        <dbReference type="ARBA" id="ARBA00022989"/>
    </source>
</evidence>
<feature type="transmembrane region" description="Helical" evidence="9">
    <location>
        <begin position="89"/>
        <end position="108"/>
    </location>
</feature>
<dbReference type="PANTHER" id="PTHR42718:SF47">
    <property type="entry name" value="METHYL VIOLOGEN RESISTANCE PROTEIN SMVA"/>
    <property type="match status" value="1"/>
</dbReference>
<gene>
    <name evidence="11" type="ORF">GCM10010390_44770</name>
</gene>
<keyword evidence="12" id="KW-1185">Reference proteome</keyword>
<feature type="transmembrane region" description="Helical" evidence="9">
    <location>
        <begin position="368"/>
        <end position="393"/>
    </location>
</feature>
<reference evidence="12" key="1">
    <citation type="journal article" date="2019" name="Int. J. Syst. Evol. Microbiol.">
        <title>The Global Catalogue of Microorganisms (GCM) 10K type strain sequencing project: providing services to taxonomists for standard genome sequencing and annotation.</title>
        <authorList>
            <consortium name="The Broad Institute Genomics Platform"/>
            <consortium name="The Broad Institute Genome Sequencing Center for Infectious Disease"/>
            <person name="Wu L."/>
            <person name="Ma J."/>
        </authorList>
    </citation>
    <scope>NUCLEOTIDE SEQUENCE [LARGE SCALE GENOMIC DNA]</scope>
    <source>
        <strain evidence="12">JCM 5052</strain>
    </source>
</reference>
<comment type="caution">
    <text evidence="11">The sequence shown here is derived from an EMBL/GenBank/DDBJ whole genome shotgun (WGS) entry which is preliminary data.</text>
</comment>
<feature type="transmembrane region" description="Helical" evidence="9">
    <location>
        <begin position="147"/>
        <end position="169"/>
    </location>
</feature>
<dbReference type="Gene3D" id="1.20.1720.10">
    <property type="entry name" value="Multidrug resistance protein D"/>
    <property type="match status" value="1"/>
</dbReference>
<proteinExistence type="predicted"/>
<feature type="transmembrane region" description="Helical" evidence="9">
    <location>
        <begin position="342"/>
        <end position="362"/>
    </location>
</feature>
<evidence type="ECO:0000256" key="3">
    <source>
        <dbReference type="ARBA" id="ARBA00022475"/>
    </source>
</evidence>
<protein>
    <submittedName>
        <fullName evidence="11">MFS transporter</fullName>
    </submittedName>
</protein>
<feature type="region of interest" description="Disordered" evidence="8">
    <location>
        <begin position="517"/>
        <end position="556"/>
    </location>
</feature>
<keyword evidence="6 9" id="KW-0472">Membrane</keyword>
<dbReference type="InterPro" id="IPR011701">
    <property type="entry name" value="MFS"/>
</dbReference>
<dbReference type="PROSITE" id="PS50850">
    <property type="entry name" value="MFS"/>
    <property type="match status" value="1"/>
</dbReference>
<evidence type="ECO:0000256" key="4">
    <source>
        <dbReference type="ARBA" id="ARBA00022692"/>
    </source>
</evidence>
<feature type="transmembrane region" description="Helical" evidence="9">
    <location>
        <begin position="175"/>
        <end position="197"/>
    </location>
</feature>
<dbReference type="InterPro" id="IPR020846">
    <property type="entry name" value="MFS_dom"/>
</dbReference>
<dbReference type="Gene3D" id="1.20.1250.20">
    <property type="entry name" value="MFS general substrate transporter like domains"/>
    <property type="match status" value="1"/>
</dbReference>
<sequence>MTSTSASISISTGPRAGRKEWTAFVVLMLPLLLVSMDVSVLYFAVPAISRELHPSSTQQLWIFDIYAFALAGLLITMGALGDRFGRRKLLLFGAAAFGAASVAAAYAQSAETLIAARAVLGIGGATLMPSTMALIRNLFLDEKQRATAIAIWSSAMAGGIALGSVLSGVMIEHFWWGSVFLINVPAMVLLLALVPLLVPEFKDPKPGAFDLPSVPLSLAAVLPVIYGLKKTAADNGVSPIPLLSIVAGLAVGAVFLRRQRTRRDAMISPELFHHRGFGPSIALNALATFAMMGSAYFTTQYLQSVLGKGPLEAALWSLAPSVCVGIAGPAAAAAVQRGADRAHVIGAGFLTGALGYGILALAGTDALWTVLIGAAVLASGIVMVMSLVTDMAIGTVPPKRAGSAAALLETGQEFGGAMGMAVLGSVGTAVYRSDVKDSLGGELPRGALDQARETLGAAVAVAGKLKGRTGEQLLDAAREAFTHGMRIACGAGAVVLVAAAVLALVTLRRVEAAGPAAGGAAKAGDVPSTGAGVPLTGADEAADRGETVSEAAAPGR</sequence>
<keyword evidence="2" id="KW-0813">Transport</keyword>
<dbReference type="Proteomes" id="UP001501576">
    <property type="component" value="Unassembled WGS sequence"/>
</dbReference>
<dbReference type="Pfam" id="PF07690">
    <property type="entry name" value="MFS_1"/>
    <property type="match status" value="1"/>
</dbReference>
<evidence type="ECO:0000256" key="1">
    <source>
        <dbReference type="ARBA" id="ARBA00004651"/>
    </source>
</evidence>
<evidence type="ECO:0000256" key="2">
    <source>
        <dbReference type="ARBA" id="ARBA00022448"/>
    </source>
</evidence>
<feature type="transmembrane region" description="Helical" evidence="9">
    <location>
        <begin position="277"/>
        <end position="298"/>
    </location>
</feature>
<keyword evidence="5 9" id="KW-1133">Transmembrane helix</keyword>
<dbReference type="RefSeq" id="WP_125759214.1">
    <property type="nucleotide sequence ID" value="NZ_BAAABZ010000045.1"/>
</dbReference>
<evidence type="ECO:0000313" key="12">
    <source>
        <dbReference type="Proteomes" id="UP001501576"/>
    </source>
</evidence>
<comment type="subcellular location">
    <subcellularLocation>
        <location evidence="1">Cell membrane</location>
        <topology evidence="1">Multi-pass membrane protein</topology>
    </subcellularLocation>
</comment>
<feature type="transmembrane region" description="Helical" evidence="9">
    <location>
        <begin position="240"/>
        <end position="256"/>
    </location>
</feature>
<dbReference type="PANTHER" id="PTHR42718">
    <property type="entry name" value="MAJOR FACILITATOR SUPERFAMILY MULTIDRUG TRANSPORTER MFSC"/>
    <property type="match status" value="1"/>
</dbReference>
<evidence type="ECO:0000256" key="7">
    <source>
        <dbReference type="ARBA" id="ARBA00023251"/>
    </source>
</evidence>
<dbReference type="EMBL" id="BAAABZ010000045">
    <property type="protein sequence ID" value="GAA0537937.1"/>
    <property type="molecule type" value="Genomic_DNA"/>
</dbReference>
<dbReference type="CDD" id="cd17321">
    <property type="entry name" value="MFS_MMR_MDR_like"/>
    <property type="match status" value="1"/>
</dbReference>